<protein>
    <recommendedName>
        <fullName evidence="2">CopG-like ribbon-helix-helix domain-containing protein</fullName>
    </recommendedName>
</protein>
<organism evidence="3 4">
    <name type="scientific">Leptothoe spongobia TAU-MAC 1115</name>
    <dbReference type="NCBI Taxonomy" id="1967444"/>
    <lineage>
        <taxon>Bacteria</taxon>
        <taxon>Bacillati</taxon>
        <taxon>Cyanobacteriota</taxon>
        <taxon>Cyanophyceae</taxon>
        <taxon>Nodosilineales</taxon>
        <taxon>Cymatolegaceae</taxon>
        <taxon>Leptothoe</taxon>
        <taxon>Leptothoe spongobia</taxon>
    </lineage>
</organism>
<evidence type="ECO:0000256" key="1">
    <source>
        <dbReference type="SAM" id="MobiDB-lite"/>
    </source>
</evidence>
<reference evidence="3" key="1">
    <citation type="submission" date="2020-11" db="EMBL/GenBank/DDBJ databases">
        <authorList>
            <person name="Konstantinou D."/>
            <person name="Gkelis S."/>
            <person name="Popin R."/>
            <person name="Fewer D."/>
            <person name="Sivonen K."/>
        </authorList>
    </citation>
    <scope>NUCLEOTIDE SEQUENCE</scope>
    <source>
        <strain evidence="3">TAU-MAC 1115</strain>
    </source>
</reference>
<dbReference type="InterPro" id="IPR013321">
    <property type="entry name" value="Arc_rbn_hlx_hlx"/>
</dbReference>
<dbReference type="Pfam" id="PF07878">
    <property type="entry name" value="RHH_5"/>
    <property type="match status" value="1"/>
</dbReference>
<dbReference type="EMBL" id="JADOES010000004">
    <property type="protein sequence ID" value="MBT9314367.1"/>
    <property type="molecule type" value="Genomic_DNA"/>
</dbReference>
<dbReference type="Gene3D" id="1.10.1220.10">
    <property type="entry name" value="Met repressor-like"/>
    <property type="match status" value="1"/>
</dbReference>
<name>A0A947GHU2_9CYAN</name>
<dbReference type="AlphaFoldDB" id="A0A947GHU2"/>
<dbReference type="SUPFAM" id="SSF47598">
    <property type="entry name" value="Ribbon-helix-helix"/>
    <property type="match status" value="1"/>
</dbReference>
<evidence type="ECO:0000259" key="2">
    <source>
        <dbReference type="Pfam" id="PF07878"/>
    </source>
</evidence>
<reference evidence="3" key="2">
    <citation type="journal article" date="2021" name="Mar. Drugs">
        <title>Genome Reduction and Secondary Metabolism of the Marine Sponge-Associated Cyanobacterium Leptothoe.</title>
        <authorList>
            <person name="Konstantinou D."/>
            <person name="Popin R.V."/>
            <person name="Fewer D.P."/>
            <person name="Sivonen K."/>
            <person name="Gkelis S."/>
        </authorList>
    </citation>
    <scope>NUCLEOTIDE SEQUENCE</scope>
    <source>
        <strain evidence="3">TAU-MAC 1115</strain>
    </source>
</reference>
<dbReference type="Proteomes" id="UP000717364">
    <property type="component" value="Unassembled WGS sequence"/>
</dbReference>
<feature type="compositionally biased region" description="Basic and acidic residues" evidence="1">
    <location>
        <begin position="56"/>
        <end position="65"/>
    </location>
</feature>
<feature type="domain" description="CopG-like ribbon-helix-helix" evidence="2">
    <location>
        <begin position="2"/>
        <end position="44"/>
    </location>
</feature>
<comment type="caution">
    <text evidence="3">The sequence shown here is derived from an EMBL/GenBank/DDBJ whole genome shotgun (WGS) entry which is preliminary data.</text>
</comment>
<dbReference type="GO" id="GO:0006355">
    <property type="term" value="P:regulation of DNA-templated transcription"/>
    <property type="evidence" value="ECO:0007669"/>
    <property type="project" value="InterPro"/>
</dbReference>
<proteinExistence type="predicted"/>
<evidence type="ECO:0000313" key="3">
    <source>
        <dbReference type="EMBL" id="MBT9314367.1"/>
    </source>
</evidence>
<dbReference type="InterPro" id="IPR010985">
    <property type="entry name" value="Ribbon_hlx_hlx"/>
</dbReference>
<feature type="region of interest" description="Disordered" evidence="1">
    <location>
        <begin position="43"/>
        <end position="65"/>
    </location>
</feature>
<accession>A0A947GHU2</accession>
<sequence>MSKRIQVTVPDRLAEELEKWADYDGRPVSNLCAYLLERAVSEAKREGEDWSTQQDGETKEHSKGQ</sequence>
<dbReference type="InterPro" id="IPR012869">
    <property type="entry name" value="RHH_5"/>
</dbReference>
<keyword evidence="4" id="KW-1185">Reference proteome</keyword>
<evidence type="ECO:0000313" key="4">
    <source>
        <dbReference type="Proteomes" id="UP000717364"/>
    </source>
</evidence>
<gene>
    <name evidence="3" type="ORF">IXB50_02905</name>
</gene>